<dbReference type="InterPro" id="IPR045442">
    <property type="entry name" value="DUF6505"/>
</dbReference>
<dbReference type="RefSeq" id="WP_127768103.1">
    <property type="nucleotide sequence ID" value="NZ_SADE01000004.1"/>
</dbReference>
<evidence type="ECO:0000313" key="1">
    <source>
        <dbReference type="EMBL" id="RVU34073.1"/>
    </source>
</evidence>
<comment type="caution">
    <text evidence="1">The sequence shown here is derived from an EMBL/GenBank/DDBJ whole genome shotgun (WGS) entry which is preliminary data.</text>
</comment>
<proteinExistence type="predicted"/>
<organism evidence="1 2">
    <name type="scientific">Hwanghaeella grinnelliae</name>
    <dbReference type="NCBI Taxonomy" id="2500179"/>
    <lineage>
        <taxon>Bacteria</taxon>
        <taxon>Pseudomonadati</taxon>
        <taxon>Pseudomonadota</taxon>
        <taxon>Alphaproteobacteria</taxon>
        <taxon>Rhodospirillales</taxon>
        <taxon>Rhodospirillaceae</taxon>
        <taxon>Hwanghaeella</taxon>
    </lineage>
</organism>
<name>A0A437QHN9_9PROT</name>
<gene>
    <name evidence="1" type="ORF">EOI86_23435</name>
</gene>
<accession>A0A437QHN9</accession>
<dbReference type="OrthoDB" id="7355897at2"/>
<protein>
    <submittedName>
        <fullName evidence="1">Uncharacterized protein</fullName>
    </submittedName>
</protein>
<reference evidence="2" key="1">
    <citation type="submission" date="2019-01" db="EMBL/GenBank/DDBJ databases">
        <title>Gri0909 isolated from a small marine red alga.</title>
        <authorList>
            <person name="Kim J."/>
            <person name="Jeong S.E."/>
            <person name="Jeon C.O."/>
        </authorList>
    </citation>
    <scope>NUCLEOTIDE SEQUENCE [LARGE SCALE GENOMIC DNA]</scope>
    <source>
        <strain evidence="2">Gri0909</strain>
    </source>
</reference>
<sequence>MNADTHAAPEPAVKLPKTIRLDESDTHAFEHPAPAGEWAIPGGFEFVGADPEAMPAKQRLAFGQGFLGLGSFGRSTLAVVASVTAAERAQAVAQLTQHLVDAYGAPSEEAARQAAELEIDFAEELCEGHAAGRLLMVEREIEDGQIIERFRTAARPDKLDHTKIWTLVPDDNHDDEDKA</sequence>
<dbReference type="Proteomes" id="UP000287447">
    <property type="component" value="Unassembled WGS sequence"/>
</dbReference>
<evidence type="ECO:0000313" key="2">
    <source>
        <dbReference type="Proteomes" id="UP000287447"/>
    </source>
</evidence>
<dbReference type="AlphaFoldDB" id="A0A437QHN9"/>
<dbReference type="Pfam" id="PF20115">
    <property type="entry name" value="DUF6505"/>
    <property type="match status" value="1"/>
</dbReference>
<keyword evidence="2" id="KW-1185">Reference proteome</keyword>
<dbReference type="EMBL" id="SADE01000004">
    <property type="protein sequence ID" value="RVU34073.1"/>
    <property type="molecule type" value="Genomic_DNA"/>
</dbReference>